<evidence type="ECO:0000313" key="5">
    <source>
        <dbReference type="EMBL" id="GGM63490.1"/>
    </source>
</evidence>
<dbReference type="InterPro" id="IPR007050">
    <property type="entry name" value="HTH_bacterioopsin"/>
</dbReference>
<dbReference type="RefSeq" id="WP_188870876.1">
    <property type="nucleotide sequence ID" value="NZ_BMOO01000002.1"/>
</dbReference>
<keyword evidence="2" id="KW-0804">Transcription</keyword>
<accession>A0A830FR79</accession>
<name>A0A830FR79_9EURY</name>
<reference evidence="5" key="2">
    <citation type="submission" date="2020-09" db="EMBL/GenBank/DDBJ databases">
        <authorList>
            <person name="Sun Q."/>
            <person name="Ohkuma M."/>
        </authorList>
    </citation>
    <scope>NUCLEOTIDE SEQUENCE</scope>
    <source>
        <strain evidence="5">JCM 16108</strain>
    </source>
</reference>
<sequence>MPSGIRTTVTFRDADVCPLAALSQRAAATLSSIAVAERHAAAAPPSRARVVDFSTGTTPAAVDDASAAVDATLTPLFVHGETTRYRLACDPDAGCPRARLAELGCPVIRHEVREGVATLAFYAEDYDHLRDVVADLRERFPSVDIERFVRSPAESTLGDDVFVDASRLTDRQREVLETAYEMGYFERPRHANATDVAAALDIDPTTFSEHLAAAQSKVFADLL</sequence>
<dbReference type="AlphaFoldDB" id="A0A830FR79"/>
<keyword evidence="7" id="KW-1185">Reference proteome</keyword>
<dbReference type="Proteomes" id="UP000765891">
    <property type="component" value="Unassembled WGS sequence"/>
</dbReference>
<gene>
    <name evidence="5" type="ORF">GCM10009017_11970</name>
    <name evidence="6" type="ORF">J2752_001651</name>
</gene>
<dbReference type="EMBL" id="JAGGKO010000002">
    <property type="protein sequence ID" value="MBP1954739.1"/>
    <property type="molecule type" value="Genomic_DNA"/>
</dbReference>
<evidence type="ECO:0000313" key="6">
    <source>
        <dbReference type="EMBL" id="MBP1954739.1"/>
    </source>
</evidence>
<organism evidence="5 7">
    <name type="scientific">Halarchaeum rubridurum</name>
    <dbReference type="NCBI Taxonomy" id="489911"/>
    <lineage>
        <taxon>Archaea</taxon>
        <taxon>Methanobacteriati</taxon>
        <taxon>Methanobacteriota</taxon>
        <taxon>Stenosarchaea group</taxon>
        <taxon>Halobacteria</taxon>
        <taxon>Halobacteriales</taxon>
        <taxon>Halobacteriaceae</taxon>
    </lineage>
</organism>
<dbReference type="PANTHER" id="PTHR34236:SF1">
    <property type="entry name" value="DIMETHYL SULFOXIDE REDUCTASE TRANSCRIPTIONAL ACTIVATOR"/>
    <property type="match status" value="1"/>
</dbReference>
<dbReference type="Pfam" id="PF04967">
    <property type="entry name" value="HTH_10"/>
    <property type="match status" value="1"/>
</dbReference>
<evidence type="ECO:0000259" key="3">
    <source>
        <dbReference type="Pfam" id="PF04967"/>
    </source>
</evidence>
<feature type="domain" description="DmsR-like N-terminal" evidence="4">
    <location>
        <begin position="1"/>
        <end position="151"/>
    </location>
</feature>
<dbReference type="Gene3D" id="1.10.10.10">
    <property type="entry name" value="Winged helix-like DNA-binding domain superfamily/Winged helix DNA-binding domain"/>
    <property type="match status" value="1"/>
</dbReference>
<dbReference type="Proteomes" id="UP000614609">
    <property type="component" value="Unassembled WGS sequence"/>
</dbReference>
<protein>
    <submittedName>
        <fullName evidence="5">DNA-binding protein</fullName>
    </submittedName>
    <submittedName>
        <fullName evidence="6">Putative DNA binding protein</fullName>
    </submittedName>
</protein>
<dbReference type="EMBL" id="BMOO01000002">
    <property type="protein sequence ID" value="GGM63490.1"/>
    <property type="molecule type" value="Genomic_DNA"/>
</dbReference>
<evidence type="ECO:0000259" key="4">
    <source>
        <dbReference type="Pfam" id="PF24277"/>
    </source>
</evidence>
<dbReference type="InterPro" id="IPR056433">
    <property type="entry name" value="DmsR-like_N"/>
</dbReference>
<evidence type="ECO:0000313" key="7">
    <source>
        <dbReference type="Proteomes" id="UP000614609"/>
    </source>
</evidence>
<feature type="domain" description="HTH bat-type" evidence="3">
    <location>
        <begin position="168"/>
        <end position="219"/>
    </location>
</feature>
<evidence type="ECO:0000256" key="2">
    <source>
        <dbReference type="ARBA" id="ARBA00023163"/>
    </source>
</evidence>
<comment type="caution">
    <text evidence="5">The sequence shown here is derived from an EMBL/GenBank/DDBJ whole genome shotgun (WGS) entry which is preliminary data.</text>
</comment>
<dbReference type="GO" id="GO:0003677">
    <property type="term" value="F:DNA binding"/>
    <property type="evidence" value="ECO:0007669"/>
    <property type="project" value="UniProtKB-KW"/>
</dbReference>
<dbReference type="PANTHER" id="PTHR34236">
    <property type="entry name" value="DIMETHYL SULFOXIDE REDUCTASE TRANSCRIPTIONAL ACTIVATOR"/>
    <property type="match status" value="1"/>
</dbReference>
<reference evidence="6" key="3">
    <citation type="submission" date="2021-03" db="EMBL/GenBank/DDBJ databases">
        <title>Genomic Encyclopedia of Type Strains, Phase IV (KMG-IV): sequencing the most valuable type-strain genomes for metagenomic binning, comparative biology and taxonomic classification.</title>
        <authorList>
            <person name="Goeker M."/>
        </authorList>
    </citation>
    <scope>NUCLEOTIDE SEQUENCE</scope>
    <source>
        <strain evidence="6">DSM 22443</strain>
    </source>
</reference>
<evidence type="ECO:0000256" key="1">
    <source>
        <dbReference type="ARBA" id="ARBA00023015"/>
    </source>
</evidence>
<keyword evidence="5" id="KW-0238">DNA-binding</keyword>
<proteinExistence type="predicted"/>
<reference evidence="5" key="1">
    <citation type="journal article" date="2014" name="Int. J. Syst. Evol. Microbiol.">
        <title>Complete genome sequence of Corynebacterium casei LMG S-19264T (=DSM 44701T), isolated from a smear-ripened cheese.</title>
        <authorList>
            <consortium name="US DOE Joint Genome Institute (JGI-PGF)"/>
            <person name="Walter F."/>
            <person name="Albersmeier A."/>
            <person name="Kalinowski J."/>
            <person name="Ruckert C."/>
        </authorList>
    </citation>
    <scope>NUCLEOTIDE SEQUENCE</scope>
    <source>
        <strain evidence="5">JCM 16108</strain>
    </source>
</reference>
<keyword evidence="1" id="KW-0805">Transcription regulation</keyword>
<dbReference type="Pfam" id="PF24277">
    <property type="entry name" value="DmsR_N"/>
    <property type="match status" value="1"/>
</dbReference>
<dbReference type="InterPro" id="IPR036388">
    <property type="entry name" value="WH-like_DNA-bd_sf"/>
</dbReference>
<dbReference type="OrthoDB" id="168808at2157"/>